<dbReference type="OrthoDB" id="81207at2"/>
<sequence length="134" mass="16205">MKIYDIRLLRTTTGKEHICFFYKTLPKKKINETIDIFKRNVGLIVNNQINDAKIKEYISEEKFVKIMKMIKVSDNKIGKYNMKLYRNDEIWMYKIENILDTDINFKDCDILLDRNFFINDKYIKYVIIKNNMGV</sequence>
<proteinExistence type="predicted"/>
<gene>
    <name evidence="1" type="ORF">JCM16775_0714</name>
</gene>
<dbReference type="AlphaFoldDB" id="A0A510JFI4"/>
<protein>
    <submittedName>
        <fullName evidence="1">Uncharacterized protein</fullName>
    </submittedName>
</protein>
<evidence type="ECO:0000313" key="1">
    <source>
        <dbReference type="EMBL" id="BBM38007.1"/>
    </source>
</evidence>
<dbReference type="RefSeq" id="WP_026745663.1">
    <property type="nucleotide sequence ID" value="NZ_AP019823.1"/>
</dbReference>
<keyword evidence="2" id="KW-1185">Reference proteome</keyword>
<dbReference type="EMBL" id="AP019823">
    <property type="protein sequence ID" value="BBM38007.1"/>
    <property type="molecule type" value="Genomic_DNA"/>
</dbReference>
<name>A0A510JFI4_9FUSO</name>
<dbReference type="Proteomes" id="UP000321892">
    <property type="component" value="Chromosome"/>
</dbReference>
<dbReference type="KEGG" id="lhf:JCM16775_0714"/>
<reference evidence="1 2" key="1">
    <citation type="submission" date="2019-07" db="EMBL/GenBank/DDBJ databases">
        <title>Complete Genome Sequence of Leptotrichia hofstadii Strain JCM16775.</title>
        <authorList>
            <person name="Watanabe S."/>
            <person name="Cui L."/>
        </authorList>
    </citation>
    <scope>NUCLEOTIDE SEQUENCE [LARGE SCALE GENOMIC DNA]</scope>
    <source>
        <strain evidence="1 2">JCM16775</strain>
    </source>
</reference>
<evidence type="ECO:0000313" key="2">
    <source>
        <dbReference type="Proteomes" id="UP000321892"/>
    </source>
</evidence>
<accession>A0A510JFI4</accession>
<organism evidence="1 2">
    <name type="scientific">Leptotrichia hofstadii</name>
    <dbReference type="NCBI Taxonomy" id="157688"/>
    <lineage>
        <taxon>Bacteria</taxon>
        <taxon>Fusobacteriati</taxon>
        <taxon>Fusobacteriota</taxon>
        <taxon>Fusobacteriia</taxon>
        <taxon>Fusobacteriales</taxon>
        <taxon>Leptotrichiaceae</taxon>
        <taxon>Leptotrichia</taxon>
    </lineage>
</organism>